<dbReference type="PANTHER" id="PTHR43884">
    <property type="entry name" value="ACYL-COA DEHYDROGENASE"/>
    <property type="match status" value="1"/>
</dbReference>
<dbReference type="FunFam" id="2.40.110.10:FF:000001">
    <property type="entry name" value="Acyl-CoA dehydrogenase, mitochondrial"/>
    <property type="match status" value="1"/>
</dbReference>
<evidence type="ECO:0000256" key="6">
    <source>
        <dbReference type="ARBA" id="ARBA00022630"/>
    </source>
</evidence>
<dbReference type="SUPFAM" id="SSF47203">
    <property type="entry name" value="Acyl-CoA dehydrogenase C-terminal domain-like"/>
    <property type="match status" value="1"/>
</dbReference>
<dbReference type="Gene3D" id="1.20.140.10">
    <property type="entry name" value="Butyryl-CoA Dehydrogenase, subunit A, domain 3"/>
    <property type="match status" value="1"/>
</dbReference>
<dbReference type="PROSITE" id="PS50903">
    <property type="entry name" value="RUBREDOXIN_LIKE"/>
    <property type="match status" value="1"/>
</dbReference>
<dbReference type="GO" id="GO:0005506">
    <property type="term" value="F:iron ion binding"/>
    <property type="evidence" value="ECO:0007669"/>
    <property type="project" value="InterPro"/>
</dbReference>
<evidence type="ECO:0000256" key="1">
    <source>
        <dbReference type="ARBA" id="ARBA00001974"/>
    </source>
</evidence>
<dbReference type="InterPro" id="IPR036250">
    <property type="entry name" value="AcylCo_DH-like_C"/>
</dbReference>
<protein>
    <submittedName>
        <fullName evidence="11">Acyl-CoA dehydrogenase family protein</fullName>
    </submittedName>
</protein>
<name>A0AA41R3R3_9BACT</name>
<dbReference type="SUPFAM" id="SSF56645">
    <property type="entry name" value="Acyl-CoA dehydrogenase NM domain-like"/>
    <property type="match status" value="1"/>
</dbReference>
<dbReference type="InterPro" id="IPR048574">
    <property type="entry name" value="RUBY_RBDX"/>
</dbReference>
<evidence type="ECO:0000313" key="12">
    <source>
        <dbReference type="Proteomes" id="UP001165427"/>
    </source>
</evidence>
<dbReference type="PANTHER" id="PTHR43884:SF12">
    <property type="entry name" value="ISOVALERYL-COA DEHYDROGENASE, MITOCHONDRIAL-RELATED"/>
    <property type="match status" value="1"/>
</dbReference>
<dbReference type="Gene3D" id="2.20.28.10">
    <property type="match status" value="1"/>
</dbReference>
<dbReference type="Pfam" id="PF02770">
    <property type="entry name" value="Acyl-CoA_dh_M"/>
    <property type="match status" value="1"/>
</dbReference>
<evidence type="ECO:0000256" key="5">
    <source>
        <dbReference type="ARBA" id="ARBA00022456"/>
    </source>
</evidence>
<dbReference type="InterPro" id="IPR037069">
    <property type="entry name" value="AcylCoA_DH/ox_N_sf"/>
</dbReference>
<comment type="cofactor">
    <cofactor evidence="1 9">
        <name>FAD</name>
        <dbReference type="ChEBI" id="CHEBI:57692"/>
    </cofactor>
</comment>
<dbReference type="SUPFAM" id="SSF57802">
    <property type="entry name" value="Rubredoxin-like"/>
    <property type="match status" value="1"/>
</dbReference>
<dbReference type="EMBL" id="JALJRB010000031">
    <property type="protein sequence ID" value="MCJ8502682.1"/>
    <property type="molecule type" value="Genomic_DNA"/>
</dbReference>
<proteinExistence type="inferred from homology"/>
<feature type="domain" description="Rubredoxin-like" evidence="10">
    <location>
        <begin position="410"/>
        <end position="441"/>
    </location>
</feature>
<dbReference type="Gene3D" id="1.10.540.10">
    <property type="entry name" value="Acyl-CoA dehydrogenase/oxidase, N-terminal domain"/>
    <property type="match status" value="1"/>
</dbReference>
<evidence type="ECO:0000256" key="4">
    <source>
        <dbReference type="ARBA" id="ARBA00011881"/>
    </source>
</evidence>
<organism evidence="11 12">
    <name type="scientific">Desulfatitalea alkaliphila</name>
    <dbReference type="NCBI Taxonomy" id="2929485"/>
    <lineage>
        <taxon>Bacteria</taxon>
        <taxon>Pseudomonadati</taxon>
        <taxon>Thermodesulfobacteriota</taxon>
        <taxon>Desulfobacteria</taxon>
        <taxon>Desulfobacterales</taxon>
        <taxon>Desulfosarcinaceae</taxon>
        <taxon>Desulfatitalea</taxon>
    </lineage>
</organism>
<dbReference type="InterPro" id="IPR009100">
    <property type="entry name" value="AcylCoA_DH/oxidase_NM_dom_sf"/>
</dbReference>
<dbReference type="InterPro" id="IPR009075">
    <property type="entry name" value="AcylCo_DH/oxidase_C"/>
</dbReference>
<gene>
    <name evidence="11" type="ORF">MRX98_19055</name>
</gene>
<keyword evidence="12" id="KW-1185">Reference proteome</keyword>
<comment type="pathway">
    <text evidence="2">Amino-acid degradation; L-valine degradation.</text>
</comment>
<keyword evidence="8 9" id="KW-0560">Oxidoreductase</keyword>
<comment type="similarity">
    <text evidence="3 9">Belongs to the acyl-CoA dehydrogenase family.</text>
</comment>
<comment type="subunit">
    <text evidence="4">Homotetramer.</text>
</comment>
<dbReference type="InterPro" id="IPR013786">
    <property type="entry name" value="AcylCoA_DH/ox_N"/>
</dbReference>
<evidence type="ECO:0000259" key="10">
    <source>
        <dbReference type="PROSITE" id="PS50903"/>
    </source>
</evidence>
<evidence type="ECO:0000256" key="3">
    <source>
        <dbReference type="ARBA" id="ARBA00009347"/>
    </source>
</evidence>
<evidence type="ECO:0000256" key="2">
    <source>
        <dbReference type="ARBA" id="ARBA00005109"/>
    </source>
</evidence>
<sequence>MLDFSLTPEQEKLQAEARSFAMQEILPVAWYYDEIDDTPLPLIRKAYDKGLINGDIPKKYGGRGWGLMESVVVTEEFAAACPGLATSLFDNSLGMEPLILCENEPLKKRMLDQLQQEFKLICFATSEPTMGSDVAGIRCRAEKKGDDYILNGTKFWITNAGIADYMTIFATTDPKAGHEGIAAFLVEREWEGVSVGRKIPKMGQRGSNTAGIHFDNVRVPAENVLAPPGKGFVLAMQTFSRTRPAIGAFAIGAARSAMEFAIHYAKKRQAFGAAIADFQAIQHKIAEMYQKVETSRLLVWKAAWEADQGRDPTIAASIAKFYATEAALQVADEALQVFGGYGYTKMFPIEKFLRDIRLYRIYEGTSEVQRHIVAGYVLNSYEPVMPPLEELPLHREKDPMEAASEAGDKETAWRCRMCGYVHYGEEAPEECPYCFFPEKAFMK</sequence>
<dbReference type="GO" id="GO:0009083">
    <property type="term" value="P:branched-chain amino acid catabolic process"/>
    <property type="evidence" value="ECO:0007669"/>
    <property type="project" value="UniProtKB-KW"/>
</dbReference>
<dbReference type="Pfam" id="PF00441">
    <property type="entry name" value="Acyl-CoA_dh_1"/>
    <property type="match status" value="1"/>
</dbReference>
<dbReference type="InterPro" id="IPR006091">
    <property type="entry name" value="Acyl-CoA_Oxase/DH_mid-dom"/>
</dbReference>
<evidence type="ECO:0000256" key="8">
    <source>
        <dbReference type="ARBA" id="ARBA00023002"/>
    </source>
</evidence>
<evidence type="ECO:0000313" key="11">
    <source>
        <dbReference type="EMBL" id="MCJ8502682.1"/>
    </source>
</evidence>
<dbReference type="InterPro" id="IPR046373">
    <property type="entry name" value="Acyl-CoA_Oxase/DH_mid-dom_sf"/>
</dbReference>
<dbReference type="Gene3D" id="2.40.110.10">
    <property type="entry name" value="Butyryl-CoA Dehydrogenase, subunit A, domain 2"/>
    <property type="match status" value="1"/>
</dbReference>
<reference evidence="11" key="1">
    <citation type="submission" date="2022-04" db="EMBL/GenBank/DDBJ databases">
        <title>Desulfatitalea alkaliphila sp. nov., a novel anaerobic sulfate-reducing bacterium isolated from terrestrial mud volcano, Taman Peninsula, Russia.</title>
        <authorList>
            <person name="Khomyakova M.A."/>
            <person name="Merkel A.Y."/>
            <person name="Slobodkin A.I."/>
        </authorList>
    </citation>
    <scope>NUCLEOTIDE SEQUENCE</scope>
    <source>
        <strain evidence="11">M08but</strain>
    </source>
</reference>
<dbReference type="CDD" id="cd00729">
    <property type="entry name" value="rubredoxin_SM"/>
    <property type="match status" value="1"/>
</dbReference>
<dbReference type="GO" id="GO:0003995">
    <property type="term" value="F:acyl-CoA dehydrogenase activity"/>
    <property type="evidence" value="ECO:0007669"/>
    <property type="project" value="TreeGrafter"/>
</dbReference>
<dbReference type="RefSeq" id="WP_246913839.1">
    <property type="nucleotide sequence ID" value="NZ_JALJRB010000031.1"/>
</dbReference>
<dbReference type="GO" id="GO:0050660">
    <property type="term" value="F:flavin adenine dinucleotide binding"/>
    <property type="evidence" value="ECO:0007669"/>
    <property type="project" value="InterPro"/>
</dbReference>
<dbReference type="AlphaFoldDB" id="A0AA41R3R3"/>
<evidence type="ECO:0000256" key="7">
    <source>
        <dbReference type="ARBA" id="ARBA00022827"/>
    </source>
</evidence>
<keyword evidence="7 9" id="KW-0274">FAD</keyword>
<dbReference type="FunFam" id="1.20.140.10:FF:000001">
    <property type="entry name" value="Acyl-CoA dehydrogenase"/>
    <property type="match status" value="1"/>
</dbReference>
<dbReference type="Proteomes" id="UP001165427">
    <property type="component" value="Unassembled WGS sequence"/>
</dbReference>
<keyword evidence="6 9" id="KW-0285">Flavoprotein</keyword>
<keyword evidence="5" id="KW-0101">Branched-chain amino acid catabolism</keyword>
<evidence type="ECO:0000256" key="9">
    <source>
        <dbReference type="RuleBase" id="RU362125"/>
    </source>
</evidence>
<dbReference type="Pfam" id="PF21349">
    <property type="entry name" value="RUBY_RBDX"/>
    <property type="match status" value="1"/>
</dbReference>
<accession>A0AA41R3R3</accession>
<comment type="caution">
    <text evidence="11">The sequence shown here is derived from an EMBL/GenBank/DDBJ whole genome shotgun (WGS) entry which is preliminary data.</text>
</comment>
<dbReference type="Pfam" id="PF02771">
    <property type="entry name" value="Acyl-CoA_dh_N"/>
    <property type="match status" value="1"/>
</dbReference>
<dbReference type="InterPro" id="IPR024934">
    <property type="entry name" value="Rubredoxin-like_dom"/>
</dbReference>